<dbReference type="AlphaFoldDB" id="A0A9Y1BK77"/>
<dbReference type="Proteomes" id="UP001201020">
    <property type="component" value="Chromosome"/>
</dbReference>
<reference evidence="2" key="1">
    <citation type="journal article" date="2022" name="Nat. Microbiol.">
        <title>Unique mobile elements and scalable gene flow at the prokaryote-eukaryote boundary revealed by circularized Asgard archaea genomes.</title>
        <authorList>
            <person name="Wu F."/>
            <person name="Speth D.R."/>
            <person name="Philosof A."/>
            <person name="Cremiere A."/>
            <person name="Narayanan A."/>
            <person name="Barco R.A."/>
            <person name="Connon S.A."/>
            <person name="Amend J.P."/>
            <person name="Antoshechkin I.A."/>
            <person name="Orphan V.J."/>
        </authorList>
    </citation>
    <scope>NUCLEOTIDE SEQUENCE</scope>
    <source>
        <strain evidence="2">PM71</strain>
    </source>
</reference>
<evidence type="ECO:0000313" key="2">
    <source>
        <dbReference type="EMBL" id="UJG40578.1"/>
    </source>
</evidence>
<dbReference type="PANTHER" id="PTHR35090:SF2">
    <property type="entry name" value="ARSR FAMILY TRANSCRIPTIONAL REGULATOR"/>
    <property type="match status" value="1"/>
</dbReference>
<proteinExistence type="predicted"/>
<dbReference type="SMART" id="SM00989">
    <property type="entry name" value="V4R"/>
    <property type="match status" value="1"/>
</dbReference>
<dbReference type="SUPFAM" id="SSF111126">
    <property type="entry name" value="Ligand-binding domain in the NO signalling and Golgi transport"/>
    <property type="match status" value="1"/>
</dbReference>
<dbReference type="InterPro" id="IPR004096">
    <property type="entry name" value="V4R"/>
</dbReference>
<protein>
    <recommendedName>
        <fullName evidence="1">4-vinyl reductase 4VR domain-containing protein</fullName>
    </recommendedName>
</protein>
<dbReference type="Gene3D" id="3.30.1380.20">
    <property type="entry name" value="Trafficking protein particle complex subunit 3"/>
    <property type="match status" value="1"/>
</dbReference>
<feature type="domain" description="4-vinyl reductase 4VR" evidence="1">
    <location>
        <begin position="233"/>
        <end position="291"/>
    </location>
</feature>
<evidence type="ECO:0000259" key="1">
    <source>
        <dbReference type="SMART" id="SM00989"/>
    </source>
</evidence>
<dbReference type="Pfam" id="PF02830">
    <property type="entry name" value="V4R"/>
    <property type="match status" value="1"/>
</dbReference>
<name>A0A9Y1BK77_9ARCH</name>
<accession>A0A9Y1BK77</accession>
<gene>
    <name evidence="2" type="ORF">K9W45_12180</name>
</gene>
<organism evidence="2">
    <name type="scientific">Candidatus Heimdallarchaeum aukensis</name>
    <dbReference type="NCBI Taxonomy" id="2876573"/>
    <lineage>
        <taxon>Archaea</taxon>
        <taxon>Promethearchaeati</taxon>
        <taxon>Candidatus Heimdallarchaeota</taxon>
        <taxon>Candidatus Heimdallarchaeia (ex Rinke et al. 2021) (nom. nud.)</taxon>
        <taxon>Candidatus Heimdallarchaeales</taxon>
        <taxon>Candidatus Heimdallarchaeaceae</taxon>
        <taxon>Candidatus Heimdallarchaeum</taxon>
    </lineage>
</organism>
<sequence>MIKAVYIFHLTGLPVFKFSIDKKQDIDEILFAGVSSAIDLFLKELGHSNLYAIQTEDGTLIYSSKHGLIFVVHAFEKEDVKLGQFLVKQIEIEFLKDFSYFFETQDITYIEKSIFETFGVKAQKLYDQLYHLYQTNPEFFNIFDPNLPLTILLESVELEKGLLDDYPERTVKLARELYSKYDENIKKNVLESIGKYFGYKLAKKNYSKKLVISPKDVYNLLSEISVVDFDEKNNQFVMKLCPICRGYSSDEPMCDFFTGFIEGALNNPKINVSETECRAKGDTNCKFSLRD</sequence>
<dbReference type="PANTHER" id="PTHR35090">
    <property type="entry name" value="DNA-DIRECTED RNA POLYMERASE SUBUNIT I"/>
    <property type="match status" value="1"/>
</dbReference>
<dbReference type="EMBL" id="CP084166">
    <property type="protein sequence ID" value="UJG40578.1"/>
    <property type="molecule type" value="Genomic_DNA"/>
</dbReference>
<dbReference type="InterPro" id="IPR024096">
    <property type="entry name" value="NO_sig/Golgi_transp_ligand-bd"/>
</dbReference>